<evidence type="ECO:0000256" key="3">
    <source>
        <dbReference type="ARBA" id="ARBA00022989"/>
    </source>
</evidence>
<dbReference type="GO" id="GO:0016020">
    <property type="term" value="C:membrane"/>
    <property type="evidence" value="ECO:0007669"/>
    <property type="project" value="UniProtKB-SubCell"/>
</dbReference>
<dbReference type="PANTHER" id="PTHR35371">
    <property type="entry name" value="INNER MEMBRANE PROTEIN"/>
    <property type="match status" value="1"/>
</dbReference>
<evidence type="ECO:0000256" key="4">
    <source>
        <dbReference type="ARBA" id="ARBA00023136"/>
    </source>
</evidence>
<evidence type="ECO:0000256" key="2">
    <source>
        <dbReference type="ARBA" id="ARBA00022692"/>
    </source>
</evidence>
<feature type="transmembrane region" description="Helical" evidence="5">
    <location>
        <begin position="12"/>
        <end position="31"/>
    </location>
</feature>
<dbReference type="InterPro" id="IPR023352">
    <property type="entry name" value="MAPEG-like_dom_sf"/>
</dbReference>
<organism evidence="6">
    <name type="scientific">Phaffia rhodozyma</name>
    <name type="common">Yeast</name>
    <name type="synonym">Xanthophyllomyces dendrorhous</name>
    <dbReference type="NCBI Taxonomy" id="264483"/>
    <lineage>
        <taxon>Eukaryota</taxon>
        <taxon>Fungi</taxon>
        <taxon>Dikarya</taxon>
        <taxon>Basidiomycota</taxon>
        <taxon>Agaricomycotina</taxon>
        <taxon>Tremellomycetes</taxon>
        <taxon>Cystofilobasidiales</taxon>
        <taxon>Mrakiaceae</taxon>
        <taxon>Phaffia</taxon>
    </lineage>
</organism>
<feature type="transmembrane region" description="Helical" evidence="5">
    <location>
        <begin position="99"/>
        <end position="116"/>
    </location>
</feature>
<keyword evidence="2 5" id="KW-0812">Transmembrane</keyword>
<dbReference type="SUPFAM" id="SSF161084">
    <property type="entry name" value="MAPEG domain-like"/>
    <property type="match status" value="1"/>
</dbReference>
<evidence type="ECO:0000313" key="6">
    <source>
        <dbReference type="EMBL" id="CDZ97457.1"/>
    </source>
</evidence>
<feature type="transmembrane region" description="Helical" evidence="5">
    <location>
        <begin position="128"/>
        <end position="148"/>
    </location>
</feature>
<dbReference type="AlphaFoldDB" id="A0A0F7SKJ6"/>
<reference evidence="6" key="1">
    <citation type="submission" date="2014-08" db="EMBL/GenBank/DDBJ databases">
        <authorList>
            <person name="Sharma Rahul"/>
            <person name="Thines Marco"/>
        </authorList>
    </citation>
    <scope>NUCLEOTIDE SEQUENCE</scope>
</reference>
<name>A0A0F7SKJ6_PHARH</name>
<evidence type="ECO:0000256" key="1">
    <source>
        <dbReference type="ARBA" id="ARBA00004370"/>
    </source>
</evidence>
<keyword evidence="4 5" id="KW-0472">Membrane</keyword>
<keyword evidence="3 5" id="KW-1133">Transmembrane helix</keyword>
<accession>A0A0F7SKJ6</accession>
<evidence type="ECO:0000256" key="5">
    <source>
        <dbReference type="SAM" id="Phobius"/>
    </source>
</evidence>
<protein>
    <submittedName>
        <fullName evidence="6">Membrane-associated, eicosanoid/glutathione metabolism (MAPEG) protein</fullName>
    </submittedName>
</protein>
<sequence>MSSYIYGNKNYSMYAVPAAWVMTAAPFLYTLHTWGPLKDGPQRYFDQQEAKENLTKDEKFVLRAKAAHQDGIDNIPILALALLTGNYAKLPTSTLNRLAATYLISRVFYYIACINIDRDDVYPLRSVSYLSGTACCLTLFINSAHALYLDS</sequence>
<proteinExistence type="predicted"/>
<dbReference type="InterPro" id="IPR001129">
    <property type="entry name" value="Membr-assoc_MAPEG"/>
</dbReference>
<dbReference type="EMBL" id="LN483183">
    <property type="protein sequence ID" value="CDZ97471.1"/>
    <property type="molecule type" value="Genomic_DNA"/>
</dbReference>
<dbReference type="EMBL" id="LN483167">
    <property type="protein sequence ID" value="CDZ97457.1"/>
    <property type="molecule type" value="Genomic_DNA"/>
</dbReference>
<comment type="subcellular location">
    <subcellularLocation>
        <location evidence="1">Membrane</location>
    </subcellularLocation>
</comment>
<dbReference type="Pfam" id="PF01124">
    <property type="entry name" value="MAPEG"/>
    <property type="match status" value="1"/>
</dbReference>
<dbReference type="PANTHER" id="PTHR35371:SF1">
    <property type="entry name" value="BLR7753 PROTEIN"/>
    <property type="match status" value="1"/>
</dbReference>
<dbReference type="Gene3D" id="1.20.120.550">
    <property type="entry name" value="Membrane associated eicosanoid/glutathione metabolism-like domain"/>
    <property type="match status" value="1"/>
</dbReference>